<reference evidence="8 9" key="1">
    <citation type="journal article" date="2014" name="PLoS ONE">
        <title>Global Analysis of Gene Expression Profiles in Physic Nut (Jatropha curcas L.) Seedlings Exposed to Salt Stress.</title>
        <authorList>
            <person name="Zhang L."/>
            <person name="Zhang C."/>
            <person name="Wu P."/>
            <person name="Chen Y."/>
            <person name="Li M."/>
            <person name="Jiang H."/>
            <person name="Wu G."/>
        </authorList>
    </citation>
    <scope>NUCLEOTIDE SEQUENCE [LARGE SCALE GENOMIC DNA]</scope>
    <source>
        <strain evidence="9">cv. GZQX0401</strain>
        <tissue evidence="8">Young leaves</tissue>
    </source>
</reference>
<feature type="compositionally biased region" description="Polar residues" evidence="6">
    <location>
        <begin position="247"/>
        <end position="273"/>
    </location>
</feature>
<feature type="compositionally biased region" description="Polar residues" evidence="6">
    <location>
        <begin position="501"/>
        <end position="520"/>
    </location>
</feature>
<comment type="similarity">
    <text evidence="2">Belongs to the TAF12 family.</text>
</comment>
<dbReference type="CDD" id="cd07981">
    <property type="entry name" value="HFD_TAF12"/>
    <property type="match status" value="1"/>
</dbReference>
<dbReference type="GO" id="GO:0003677">
    <property type="term" value="F:DNA binding"/>
    <property type="evidence" value="ECO:0007669"/>
    <property type="project" value="TreeGrafter"/>
</dbReference>
<dbReference type="Proteomes" id="UP000027138">
    <property type="component" value="Unassembled WGS sequence"/>
</dbReference>
<dbReference type="KEGG" id="jcu:105629479"/>
<feature type="compositionally biased region" description="Low complexity" evidence="6">
    <location>
        <begin position="104"/>
        <end position="130"/>
    </location>
</feature>
<evidence type="ECO:0000259" key="7">
    <source>
        <dbReference type="Pfam" id="PF03847"/>
    </source>
</evidence>
<keyword evidence="9" id="KW-1185">Reference proteome</keyword>
<dbReference type="PANTHER" id="PTHR12264:SF21">
    <property type="entry name" value="TRANSCRIPTION INITIATION FACTOR TFIID SUBUNIT 12"/>
    <property type="match status" value="1"/>
</dbReference>
<feature type="region of interest" description="Disordered" evidence="6">
    <location>
        <begin position="501"/>
        <end position="535"/>
    </location>
</feature>
<gene>
    <name evidence="8" type="ORF">JCGZ_23666</name>
</gene>
<dbReference type="GO" id="GO:0017025">
    <property type="term" value="F:TBP-class protein binding"/>
    <property type="evidence" value="ECO:0007669"/>
    <property type="project" value="TreeGrafter"/>
</dbReference>
<dbReference type="GO" id="GO:0005669">
    <property type="term" value="C:transcription factor TFIID complex"/>
    <property type="evidence" value="ECO:0007669"/>
    <property type="project" value="InterPro"/>
</dbReference>
<dbReference type="PANTHER" id="PTHR12264">
    <property type="entry name" value="TRANSCRIPTION INITIATION FACTOR TFIID SUBUNIT 12"/>
    <property type="match status" value="1"/>
</dbReference>
<dbReference type="SUPFAM" id="SSF47113">
    <property type="entry name" value="Histone-fold"/>
    <property type="match status" value="1"/>
</dbReference>
<evidence type="ECO:0000256" key="4">
    <source>
        <dbReference type="ARBA" id="ARBA00023163"/>
    </source>
</evidence>
<evidence type="ECO:0000256" key="1">
    <source>
        <dbReference type="ARBA" id="ARBA00004123"/>
    </source>
</evidence>
<evidence type="ECO:0000313" key="8">
    <source>
        <dbReference type="EMBL" id="KDP42726.1"/>
    </source>
</evidence>
<feature type="compositionally biased region" description="Low complexity" evidence="6">
    <location>
        <begin position="364"/>
        <end position="376"/>
    </location>
</feature>
<dbReference type="InterPro" id="IPR003228">
    <property type="entry name" value="TFIID_TAF12_dom"/>
</dbReference>
<dbReference type="Gene3D" id="1.10.20.10">
    <property type="entry name" value="Histone, subunit A"/>
    <property type="match status" value="1"/>
</dbReference>
<keyword evidence="5" id="KW-0539">Nucleus</keyword>
<evidence type="ECO:0000256" key="5">
    <source>
        <dbReference type="ARBA" id="ARBA00023242"/>
    </source>
</evidence>
<dbReference type="STRING" id="180498.A0A067L2R4"/>
<name>A0A067L2R4_JATCU</name>
<evidence type="ECO:0000256" key="6">
    <source>
        <dbReference type="SAM" id="MobiDB-lite"/>
    </source>
</evidence>
<proteinExistence type="inferred from homology"/>
<feature type="compositionally biased region" description="Basic residues" evidence="6">
    <location>
        <begin position="89"/>
        <end position="103"/>
    </location>
</feature>
<feature type="region of interest" description="Disordered" evidence="6">
    <location>
        <begin position="179"/>
        <end position="345"/>
    </location>
</feature>
<comment type="subcellular location">
    <subcellularLocation>
        <location evidence="1">Nucleus</location>
    </subcellularLocation>
</comment>
<dbReference type="Pfam" id="PF03847">
    <property type="entry name" value="TFIID_20kDa"/>
    <property type="match status" value="1"/>
</dbReference>
<feature type="domain" description="Transcription initiation factor TFIID subunit 12" evidence="7">
    <location>
        <begin position="393"/>
        <end position="460"/>
    </location>
</feature>
<feature type="compositionally biased region" description="Polar residues" evidence="6">
    <location>
        <begin position="71"/>
        <end position="87"/>
    </location>
</feature>
<feature type="compositionally biased region" description="Low complexity" evidence="6">
    <location>
        <begin position="1"/>
        <end position="22"/>
    </location>
</feature>
<dbReference type="InterPro" id="IPR009072">
    <property type="entry name" value="Histone-fold"/>
</dbReference>
<evidence type="ECO:0000256" key="3">
    <source>
        <dbReference type="ARBA" id="ARBA00023015"/>
    </source>
</evidence>
<dbReference type="FunFam" id="1.10.20.10:FF:000011">
    <property type="entry name" value="Transcription initiation factor TFIID subunit 12"/>
    <property type="match status" value="1"/>
</dbReference>
<dbReference type="GO" id="GO:0046982">
    <property type="term" value="F:protein heterodimerization activity"/>
    <property type="evidence" value="ECO:0007669"/>
    <property type="project" value="InterPro"/>
</dbReference>
<dbReference type="AlphaFoldDB" id="A0A067L2R4"/>
<feature type="compositionally biased region" description="Low complexity" evidence="6">
    <location>
        <begin position="311"/>
        <end position="328"/>
    </location>
</feature>
<dbReference type="GO" id="GO:0051123">
    <property type="term" value="P:RNA polymerase II preinitiation complex assembly"/>
    <property type="evidence" value="ECO:0007669"/>
    <property type="project" value="TreeGrafter"/>
</dbReference>
<feature type="compositionally biased region" description="Low complexity" evidence="6">
    <location>
        <begin position="31"/>
        <end position="62"/>
    </location>
</feature>
<feature type="compositionally biased region" description="Low complexity" evidence="6">
    <location>
        <begin position="222"/>
        <end position="238"/>
    </location>
</feature>
<dbReference type="InterPro" id="IPR037794">
    <property type="entry name" value="TAF12"/>
</dbReference>
<evidence type="ECO:0000313" key="9">
    <source>
        <dbReference type="Proteomes" id="UP000027138"/>
    </source>
</evidence>
<sequence>MDQPTPTPSTTTTATTATASQPTDPPPPQQLPSSALPQPQQPASQQPPSSTTTPAPTTTPITNPNPNPSLRPSTSNSLNQPTTRPQTLHSHRQWHHPHPHSHFSHFSSIAASPSPSLPSSSVSSLSSSASQQQRGGVAIGVPASHPTPSPAPFSSSFGQQFGALTRGTVNVPESVANASNSQVRHGMQGMGMTGSMSSGSQIRPVGIPAHHQQRPVQSSIRPPTSSPNNQSPSAQNLQGHGFMRPSVVTSGSPASTASQNMQSSNQPWLSGSQGKPPLPSPSYRPQISSPSVPQQRSHIPQQHHSLPATSQQQHMSPAQPQQPLPSHQPSEHFGQHLPPSRGPRSITQQLTLQGSANLKPSSLAVVQPNNVQPVAQSRTTNMESEESGNRILSKRSIHELVSQIDPSEKLDPEVEDILADIADEFVESITTFGCSLAKHRKSDTLEAKDILLHLERNWNITLPGFSGDEIKTYRKPLTSDIHKERLGVIKKSILASEIGNVKNSGGQTTGNAKSNLTKTPANAVPTPNLKTREVT</sequence>
<feature type="region of interest" description="Disordered" evidence="6">
    <location>
        <begin position="363"/>
        <end position="389"/>
    </location>
</feature>
<keyword evidence="4" id="KW-0804">Transcription</keyword>
<dbReference type="OrthoDB" id="2193432at2759"/>
<feature type="compositionally biased region" description="Polar residues" evidence="6">
    <location>
        <begin position="283"/>
        <end position="310"/>
    </location>
</feature>
<protein>
    <recommendedName>
        <fullName evidence="7">Transcription initiation factor TFIID subunit 12 domain-containing protein</fullName>
    </recommendedName>
</protein>
<dbReference type="GO" id="GO:0000124">
    <property type="term" value="C:SAGA complex"/>
    <property type="evidence" value="ECO:0007669"/>
    <property type="project" value="InterPro"/>
</dbReference>
<dbReference type="EMBL" id="KK914288">
    <property type="protein sequence ID" value="KDP42726.1"/>
    <property type="molecule type" value="Genomic_DNA"/>
</dbReference>
<accession>A0A067L2R4</accession>
<keyword evidence="3" id="KW-0805">Transcription regulation</keyword>
<evidence type="ECO:0000256" key="2">
    <source>
        <dbReference type="ARBA" id="ARBA00007530"/>
    </source>
</evidence>
<organism evidence="8 9">
    <name type="scientific">Jatropha curcas</name>
    <name type="common">Barbados nut</name>
    <dbReference type="NCBI Taxonomy" id="180498"/>
    <lineage>
        <taxon>Eukaryota</taxon>
        <taxon>Viridiplantae</taxon>
        <taxon>Streptophyta</taxon>
        <taxon>Embryophyta</taxon>
        <taxon>Tracheophyta</taxon>
        <taxon>Spermatophyta</taxon>
        <taxon>Magnoliopsida</taxon>
        <taxon>eudicotyledons</taxon>
        <taxon>Gunneridae</taxon>
        <taxon>Pentapetalae</taxon>
        <taxon>rosids</taxon>
        <taxon>fabids</taxon>
        <taxon>Malpighiales</taxon>
        <taxon>Euphorbiaceae</taxon>
        <taxon>Crotonoideae</taxon>
        <taxon>Jatropheae</taxon>
        <taxon>Jatropha</taxon>
    </lineage>
</organism>
<feature type="region of interest" description="Disordered" evidence="6">
    <location>
        <begin position="1"/>
        <end position="159"/>
    </location>
</feature>